<sequence>MLYRRFVPLYPDLKQVLVKAACILYGPILLSSFELWVRVPQASRTVLGATTMKGRKVTNLSKDGSTDFITSNISDKQEVKDPFYVLDLGILVSLMEKWTRTMPIVRPFYLCQMQSREPAFLGALAALGAGFDCASR</sequence>
<dbReference type="PANTHER" id="PTHR11482">
    <property type="entry name" value="ARGININE/DIAMINOPIMELATE/ORNITHINE DECARBOXYLASE"/>
    <property type="match status" value="1"/>
</dbReference>
<dbReference type="AlphaFoldDB" id="A0A835LEH0"/>
<evidence type="ECO:0000313" key="4">
    <source>
        <dbReference type="Proteomes" id="UP000631114"/>
    </source>
</evidence>
<organism evidence="3 4">
    <name type="scientific">Coptis chinensis</name>
    <dbReference type="NCBI Taxonomy" id="261450"/>
    <lineage>
        <taxon>Eukaryota</taxon>
        <taxon>Viridiplantae</taxon>
        <taxon>Streptophyta</taxon>
        <taxon>Embryophyta</taxon>
        <taxon>Tracheophyta</taxon>
        <taxon>Spermatophyta</taxon>
        <taxon>Magnoliopsida</taxon>
        <taxon>Ranunculales</taxon>
        <taxon>Ranunculaceae</taxon>
        <taxon>Coptidoideae</taxon>
        <taxon>Coptis</taxon>
    </lineage>
</organism>
<dbReference type="GO" id="GO:0033387">
    <property type="term" value="P:putrescine biosynthetic process from arginine, via ornithine"/>
    <property type="evidence" value="ECO:0007669"/>
    <property type="project" value="TreeGrafter"/>
</dbReference>
<name>A0A835LEH0_9MAGN</name>
<dbReference type="OrthoDB" id="5034579at2759"/>
<evidence type="ECO:0000256" key="2">
    <source>
        <dbReference type="ARBA" id="ARBA00023239"/>
    </source>
</evidence>
<keyword evidence="2" id="KW-0456">Lyase</keyword>
<keyword evidence="4" id="KW-1185">Reference proteome</keyword>
<gene>
    <name evidence="3" type="ORF">IFM89_024748</name>
</gene>
<proteinExistence type="predicted"/>
<dbReference type="Gene3D" id="2.40.37.10">
    <property type="entry name" value="Lyase, Ornithine Decarboxylase, Chain A, domain 1"/>
    <property type="match status" value="1"/>
</dbReference>
<dbReference type="InterPro" id="IPR009006">
    <property type="entry name" value="Ala_racemase/Decarboxylase_C"/>
</dbReference>
<dbReference type="GO" id="GO:0005737">
    <property type="term" value="C:cytoplasm"/>
    <property type="evidence" value="ECO:0007669"/>
    <property type="project" value="TreeGrafter"/>
</dbReference>
<accession>A0A835LEH0</accession>
<dbReference type="InterPro" id="IPR029066">
    <property type="entry name" value="PLP-binding_barrel"/>
</dbReference>
<evidence type="ECO:0000313" key="3">
    <source>
        <dbReference type="EMBL" id="KAF9589477.1"/>
    </source>
</evidence>
<reference evidence="3 4" key="1">
    <citation type="submission" date="2020-10" db="EMBL/GenBank/DDBJ databases">
        <title>The Coptis chinensis genome and diversification of protoberbering-type alkaloids.</title>
        <authorList>
            <person name="Wang B."/>
            <person name="Shu S."/>
            <person name="Song C."/>
            <person name="Liu Y."/>
        </authorList>
    </citation>
    <scope>NUCLEOTIDE SEQUENCE [LARGE SCALE GENOMIC DNA]</scope>
    <source>
        <strain evidence="3">HL-2020</strain>
        <tissue evidence="3">Leaf</tissue>
    </source>
</reference>
<dbReference type="GO" id="GO:0004586">
    <property type="term" value="F:ornithine decarboxylase activity"/>
    <property type="evidence" value="ECO:0007669"/>
    <property type="project" value="TreeGrafter"/>
</dbReference>
<dbReference type="Gene3D" id="3.20.20.10">
    <property type="entry name" value="Alanine racemase"/>
    <property type="match status" value="1"/>
</dbReference>
<dbReference type="InterPro" id="IPR002433">
    <property type="entry name" value="Orn_de-COase"/>
</dbReference>
<comment type="caution">
    <text evidence="3">The sequence shown here is derived from an EMBL/GenBank/DDBJ whole genome shotgun (WGS) entry which is preliminary data.</text>
</comment>
<keyword evidence="1" id="KW-0663">Pyridoxal phosphate</keyword>
<dbReference type="EMBL" id="JADFTS010000009">
    <property type="protein sequence ID" value="KAF9589477.1"/>
    <property type="molecule type" value="Genomic_DNA"/>
</dbReference>
<protein>
    <submittedName>
        <fullName evidence="3">Uncharacterized protein</fullName>
    </submittedName>
</protein>
<dbReference type="Proteomes" id="UP000631114">
    <property type="component" value="Unassembled WGS sequence"/>
</dbReference>
<dbReference type="PANTHER" id="PTHR11482:SF6">
    <property type="entry name" value="ORNITHINE DECARBOXYLASE 1-RELATED"/>
    <property type="match status" value="1"/>
</dbReference>
<evidence type="ECO:0000256" key="1">
    <source>
        <dbReference type="ARBA" id="ARBA00022898"/>
    </source>
</evidence>